<protein>
    <submittedName>
        <fullName evidence="5">C-type lectin domain-containing protein</fullName>
    </submittedName>
</protein>
<dbReference type="CDD" id="cd00037">
    <property type="entry name" value="CLECT"/>
    <property type="match status" value="1"/>
</dbReference>
<dbReference type="PROSITE" id="PS50041">
    <property type="entry name" value="C_TYPE_LECTIN_2"/>
    <property type="match status" value="1"/>
</dbReference>
<dbReference type="InterPro" id="IPR001304">
    <property type="entry name" value="C-type_lectin-like"/>
</dbReference>
<dbReference type="Gene3D" id="3.10.100.10">
    <property type="entry name" value="Mannose-Binding Protein A, subunit A"/>
    <property type="match status" value="2"/>
</dbReference>
<dbReference type="InterPro" id="IPR016186">
    <property type="entry name" value="C-type_lectin-like/link_sf"/>
</dbReference>
<dbReference type="Proteomes" id="UP000887578">
    <property type="component" value="Unplaced"/>
</dbReference>
<dbReference type="InterPro" id="IPR016187">
    <property type="entry name" value="CTDL_fold"/>
</dbReference>
<proteinExistence type="predicted"/>
<evidence type="ECO:0000313" key="4">
    <source>
        <dbReference type="Proteomes" id="UP000887578"/>
    </source>
</evidence>
<keyword evidence="4" id="KW-1185">Reference proteome</keyword>
<evidence type="ECO:0000256" key="1">
    <source>
        <dbReference type="ARBA" id="ARBA00023157"/>
    </source>
</evidence>
<dbReference type="PANTHER" id="PTHR22803">
    <property type="entry name" value="MANNOSE, PHOSPHOLIPASE, LECTIN RECEPTOR RELATED"/>
    <property type="match status" value="1"/>
</dbReference>
<dbReference type="SMART" id="SM00034">
    <property type="entry name" value="CLECT"/>
    <property type="match status" value="2"/>
</dbReference>
<dbReference type="InterPro" id="IPR050111">
    <property type="entry name" value="C-type_lectin/snaclec_domain"/>
</dbReference>
<organism evidence="4 5">
    <name type="scientific">Panagrolaimus davidi</name>
    <dbReference type="NCBI Taxonomy" id="227884"/>
    <lineage>
        <taxon>Eukaryota</taxon>
        <taxon>Metazoa</taxon>
        <taxon>Ecdysozoa</taxon>
        <taxon>Nematoda</taxon>
        <taxon>Chromadorea</taxon>
        <taxon>Rhabditida</taxon>
        <taxon>Tylenchina</taxon>
        <taxon>Panagrolaimomorpha</taxon>
        <taxon>Panagrolaimoidea</taxon>
        <taxon>Panagrolaimidae</taxon>
        <taxon>Panagrolaimus</taxon>
    </lineage>
</organism>
<dbReference type="AlphaFoldDB" id="A0A914Q450"/>
<evidence type="ECO:0000256" key="2">
    <source>
        <dbReference type="SAM" id="SignalP"/>
    </source>
</evidence>
<feature type="domain" description="C-type lectin" evidence="3">
    <location>
        <begin position="37"/>
        <end position="151"/>
    </location>
</feature>
<sequence length="267" mass="29632">MLFKLLALVSFISIAFGFQTILDENPCPKGSVQGVGNPNECYKLILDAKDWYSADGVCQELNGHLVSIHDAFSNTFFGGMVGGAGYNEFWIGANNNNLNGTWKWIDGSSFNYDDWAPGNPQPSTAYCMSARVPSGFWYSTDCRSEKPFVCNVPPAHSLKPSCLPGWNYFDETKSCYKVVEGLTLTKDGSNAYTAIGLISDGYTWKWRDGTAVDYSYWYSNGLRNESCAVQISSLTQSYIGQWTSWYHNQMSSSFNKAVCKISAYANA</sequence>
<dbReference type="SUPFAM" id="SSF56436">
    <property type="entry name" value="C-type lectin-like"/>
    <property type="match status" value="2"/>
</dbReference>
<dbReference type="Pfam" id="PF00059">
    <property type="entry name" value="Lectin_C"/>
    <property type="match status" value="1"/>
</dbReference>
<accession>A0A914Q450</accession>
<dbReference type="PROSITE" id="PS00615">
    <property type="entry name" value="C_TYPE_LECTIN_1"/>
    <property type="match status" value="1"/>
</dbReference>
<keyword evidence="1" id="KW-1015">Disulfide bond</keyword>
<dbReference type="WBParaSite" id="PDA_v2.g25610.t1">
    <property type="protein sequence ID" value="PDA_v2.g25610.t1"/>
    <property type="gene ID" value="PDA_v2.g25610"/>
</dbReference>
<feature type="chain" id="PRO_5037087707" evidence="2">
    <location>
        <begin position="18"/>
        <end position="267"/>
    </location>
</feature>
<evidence type="ECO:0000313" key="5">
    <source>
        <dbReference type="WBParaSite" id="PDA_v2.g25610.t1"/>
    </source>
</evidence>
<reference evidence="5" key="1">
    <citation type="submission" date="2022-11" db="UniProtKB">
        <authorList>
            <consortium name="WormBaseParasite"/>
        </authorList>
    </citation>
    <scope>IDENTIFICATION</scope>
</reference>
<keyword evidence="2" id="KW-0732">Signal</keyword>
<dbReference type="InterPro" id="IPR018378">
    <property type="entry name" value="C-type_lectin_CS"/>
</dbReference>
<feature type="signal peptide" evidence="2">
    <location>
        <begin position="1"/>
        <end position="17"/>
    </location>
</feature>
<evidence type="ECO:0000259" key="3">
    <source>
        <dbReference type="PROSITE" id="PS50041"/>
    </source>
</evidence>
<name>A0A914Q450_9BILA</name>